<reference evidence="2 4" key="1">
    <citation type="submission" date="2015-12" db="EMBL/GenBank/DDBJ databases">
        <title>Update maize B73 reference genome by single molecule sequencing technologies.</title>
        <authorList>
            <consortium name="Maize Genome Sequencing Project"/>
            <person name="Ware D."/>
        </authorList>
    </citation>
    <scope>NUCLEOTIDE SEQUENCE [LARGE SCALE GENOMIC DNA]</scope>
    <source>
        <strain evidence="4">cv. B73</strain>
        <tissue evidence="2">Seedling</tissue>
    </source>
</reference>
<dbReference type="PaxDb" id="4577-GRMZM2G435986_P01"/>
<evidence type="ECO:0000256" key="1">
    <source>
        <dbReference type="SAM" id="MobiDB-lite"/>
    </source>
</evidence>
<dbReference type="ExpressionAtlas" id="A0A1D6INN2">
    <property type="expression patterns" value="baseline and differential"/>
</dbReference>
<accession>A0A1D6INN2</accession>
<proteinExistence type="predicted"/>
<dbReference type="Proteomes" id="UP000007305">
    <property type="component" value="Chromosome 7"/>
</dbReference>
<protein>
    <submittedName>
        <fullName evidence="2 3">Uncharacterized protein</fullName>
    </submittedName>
</protein>
<name>A0A1D6INN2_MAIZE</name>
<accession>A0A3L6E4U9</accession>
<sequence length="170" mass="17607">MASAVHSPLALLPRPRAVADGGMEDSDSESVAESCPHPRGAATDSSSCCGSSACCHDDEEEEEMDEDDDGCSSCVEGDECSSYHQGQEGAAGGGGGGGDGDVEEVGRRNRAGARGSGAWWEQMAVAGARGTTLPLPRAPEAAVAEDPKRAAERQEEDRKFWEDCLASGYP</sequence>
<dbReference type="eggNOG" id="ENOG502R656">
    <property type="taxonomic scope" value="Eukaryota"/>
</dbReference>
<gene>
    <name evidence="2" type="ORF">ZEAMMB73_Zm00001d022509</name>
</gene>
<organism evidence="2">
    <name type="scientific">Zea mays</name>
    <name type="common">Maize</name>
    <dbReference type="NCBI Taxonomy" id="4577"/>
    <lineage>
        <taxon>Eukaryota</taxon>
        <taxon>Viridiplantae</taxon>
        <taxon>Streptophyta</taxon>
        <taxon>Embryophyta</taxon>
        <taxon>Tracheophyta</taxon>
        <taxon>Spermatophyta</taxon>
        <taxon>Magnoliopsida</taxon>
        <taxon>Liliopsida</taxon>
        <taxon>Poales</taxon>
        <taxon>Poaceae</taxon>
        <taxon>PACMAD clade</taxon>
        <taxon>Panicoideae</taxon>
        <taxon>Andropogonodae</taxon>
        <taxon>Andropogoneae</taxon>
        <taxon>Tripsacinae</taxon>
        <taxon>Zea</taxon>
    </lineage>
</organism>
<dbReference type="OMA" id="GCYDGDE"/>
<keyword evidence="4" id="KW-1185">Reference proteome</keyword>
<reference evidence="3" key="2">
    <citation type="submission" date="2019-07" db="EMBL/GenBank/DDBJ databases">
        <authorList>
            <person name="Seetharam A."/>
            <person name="Woodhouse M."/>
            <person name="Cannon E."/>
        </authorList>
    </citation>
    <scope>NUCLEOTIDE SEQUENCE [LARGE SCALE GENOMIC DNA]</scope>
    <source>
        <strain evidence="3">cv. B73</strain>
    </source>
</reference>
<feature type="region of interest" description="Disordered" evidence="1">
    <location>
        <begin position="1"/>
        <end position="117"/>
    </location>
</feature>
<reference evidence="3" key="3">
    <citation type="submission" date="2021-05" db="UniProtKB">
        <authorList>
            <consortium name="EnsemblPlants"/>
        </authorList>
    </citation>
    <scope>IDENTIFICATION</scope>
    <source>
        <strain evidence="3">cv. B73</strain>
    </source>
</reference>
<feature type="compositionally biased region" description="Low complexity" evidence="1">
    <location>
        <begin position="45"/>
        <end position="54"/>
    </location>
</feature>
<feature type="region of interest" description="Disordered" evidence="1">
    <location>
        <begin position="131"/>
        <end position="170"/>
    </location>
</feature>
<evidence type="ECO:0000313" key="3">
    <source>
        <dbReference type="EnsemblPlants" id="Zm00001eb329990_P001"/>
    </source>
</evidence>
<feature type="compositionally biased region" description="Basic and acidic residues" evidence="1">
    <location>
        <begin position="145"/>
        <end position="162"/>
    </location>
</feature>
<dbReference type="IntAct" id="A0A1D6INN2">
    <property type="interactions" value="2"/>
</dbReference>
<evidence type="ECO:0000313" key="4">
    <source>
        <dbReference type="Proteomes" id="UP000007305"/>
    </source>
</evidence>
<dbReference type="FunCoup" id="A0A1D6INN2">
    <property type="interactions" value="473"/>
</dbReference>
<dbReference type="AlphaFoldDB" id="A0A1D6INN2"/>
<feature type="compositionally biased region" description="Acidic residues" evidence="1">
    <location>
        <begin position="57"/>
        <end position="70"/>
    </location>
</feature>
<dbReference type="EMBL" id="CM007650">
    <property type="protein sequence ID" value="ONM60872.1"/>
    <property type="molecule type" value="Genomic_DNA"/>
</dbReference>
<evidence type="ECO:0000313" key="2">
    <source>
        <dbReference type="EMBL" id="ONM60872.1"/>
    </source>
</evidence>
<feature type="compositionally biased region" description="Gly residues" evidence="1">
    <location>
        <begin position="89"/>
        <end position="99"/>
    </location>
</feature>
<dbReference type="Gramene" id="Zm00001eb329990_T001">
    <property type="protein sequence ID" value="Zm00001eb329990_P001"/>
    <property type="gene ID" value="Zm00001eb329990"/>
</dbReference>
<dbReference type="EnsemblPlants" id="Zm00001eb329990_T001">
    <property type="protein sequence ID" value="Zm00001eb329990_P001"/>
    <property type="gene ID" value="Zm00001eb329990"/>
</dbReference>